<gene>
    <name evidence="6" type="primary">RPOC2_3</name>
    <name evidence="6" type="ORF">HAX54_025944</name>
</gene>
<dbReference type="EMBL" id="JACEIK010003153">
    <property type="protein sequence ID" value="MCD9640574.1"/>
    <property type="molecule type" value="Genomic_DNA"/>
</dbReference>
<evidence type="ECO:0000256" key="5">
    <source>
        <dbReference type="ARBA" id="ARBA00023163"/>
    </source>
</evidence>
<dbReference type="Pfam" id="PF00318">
    <property type="entry name" value="Ribosomal_S2"/>
    <property type="match status" value="1"/>
</dbReference>
<dbReference type="Gene3D" id="3.40.50.10490">
    <property type="entry name" value="Glucose-6-phosphate isomerase like protein, domain 1"/>
    <property type="match status" value="1"/>
</dbReference>
<proteinExistence type="inferred from homology"/>
<reference evidence="6 7" key="1">
    <citation type="journal article" date="2021" name="BMC Genomics">
        <title>Datura genome reveals duplications of psychoactive alkaloid biosynthetic genes and high mutation rate following tissue culture.</title>
        <authorList>
            <person name="Rajewski A."/>
            <person name="Carter-House D."/>
            <person name="Stajich J."/>
            <person name="Litt A."/>
        </authorList>
    </citation>
    <scope>NUCLEOTIDE SEQUENCE [LARGE SCALE GENOMIC DNA]</scope>
    <source>
        <strain evidence="6">AR-01</strain>
    </source>
</reference>
<dbReference type="PANTHER" id="PTHR34995:SF1">
    <property type="entry name" value="DNA-DIRECTED RNA POLYMERASE SUBUNIT BETA"/>
    <property type="match status" value="1"/>
</dbReference>
<keyword evidence="3" id="KW-0808">Transferase</keyword>
<accession>A0ABS8V141</accession>
<dbReference type="SUPFAM" id="SSF64484">
    <property type="entry name" value="beta and beta-prime subunits of DNA dependent RNA-polymerase"/>
    <property type="match status" value="1"/>
</dbReference>
<feature type="non-terminal residue" evidence="6">
    <location>
        <position position="1"/>
    </location>
</feature>
<evidence type="ECO:0000256" key="4">
    <source>
        <dbReference type="ARBA" id="ARBA00022695"/>
    </source>
</evidence>
<dbReference type="GO" id="GO:0000428">
    <property type="term" value="C:DNA-directed RNA polymerase complex"/>
    <property type="evidence" value="ECO:0007669"/>
    <property type="project" value="UniProtKB-KW"/>
</dbReference>
<sequence>GFHLEKKMFHTNGFESITMGSNARDLVALTNEVLSINITHKKSIIDTNTIRSALHRQNWDLRSQERDNVQLQIVNYIFYGNGKPIRGIFDTTKNRSPLKSGQVILVQVDLIVIRSAKPYLATAGATVHGHYGETLYEGDTLVTYIYEKSRSGDITQGLPKVEQVYRSQGVQIHNRNIEIIARQITSKVLVSKDGMSNVFSPGELIGSLRAEGMGRSLEEAICYQVVLLGMKRASLNIQSFISEASFQETARVLAKAALWGCIDWLKGQKENGFENGTKNRRLNRLPKRDAAMLKRQLSRLQTYLGGIKYMIGVPDIVINADQHEEYTALRECITLGIPTICLTDKIVTQISQIFQFQRMMMPYPQSD</sequence>
<keyword evidence="5" id="KW-0804">Transcription</keyword>
<evidence type="ECO:0000256" key="2">
    <source>
        <dbReference type="ARBA" id="ARBA00022478"/>
    </source>
</evidence>
<dbReference type="HAMAP" id="MF_00291_B">
    <property type="entry name" value="Ribosomal_uS2_B"/>
    <property type="match status" value="1"/>
</dbReference>
<evidence type="ECO:0000313" key="6">
    <source>
        <dbReference type="EMBL" id="MCD9640574.1"/>
    </source>
</evidence>
<name>A0ABS8V141_DATST</name>
<protein>
    <submittedName>
        <fullName evidence="6">DNA-directed RNA polymerase subunit beta</fullName>
    </submittedName>
</protein>
<keyword evidence="7" id="KW-1185">Reference proteome</keyword>
<dbReference type="InterPro" id="IPR005706">
    <property type="entry name" value="Ribosomal_uS2_bac/mit/plastid"/>
</dbReference>
<dbReference type="PANTHER" id="PTHR34995">
    <property type="entry name" value="DNA-DIRECTED RNA POLYMERASE SUBUNIT BETA"/>
    <property type="match status" value="1"/>
</dbReference>
<dbReference type="Proteomes" id="UP000823775">
    <property type="component" value="Unassembled WGS sequence"/>
</dbReference>
<evidence type="ECO:0000256" key="1">
    <source>
        <dbReference type="ARBA" id="ARBA00006242"/>
    </source>
</evidence>
<dbReference type="InterPro" id="IPR023591">
    <property type="entry name" value="Ribosomal_uS2_flav_dom_sf"/>
</dbReference>
<comment type="caution">
    <text evidence="6">The sequence shown here is derived from an EMBL/GenBank/DDBJ whole genome shotgun (WGS) entry which is preliminary data.</text>
</comment>
<dbReference type="SUPFAM" id="SSF52313">
    <property type="entry name" value="Ribosomal protein S2"/>
    <property type="match status" value="1"/>
</dbReference>
<evidence type="ECO:0000313" key="7">
    <source>
        <dbReference type="Proteomes" id="UP000823775"/>
    </source>
</evidence>
<keyword evidence="4" id="KW-0548">Nucleotidyltransferase</keyword>
<dbReference type="Gene3D" id="1.10.1790.20">
    <property type="match status" value="1"/>
</dbReference>
<comment type="similarity">
    <text evidence="1">Belongs to the universal ribosomal protein uS2 family.</text>
</comment>
<dbReference type="Gene3D" id="1.10.287.610">
    <property type="entry name" value="Helix hairpin bin"/>
    <property type="match status" value="1"/>
</dbReference>
<evidence type="ECO:0000256" key="3">
    <source>
        <dbReference type="ARBA" id="ARBA00022679"/>
    </source>
</evidence>
<organism evidence="6 7">
    <name type="scientific">Datura stramonium</name>
    <name type="common">Jimsonweed</name>
    <name type="synonym">Common thornapple</name>
    <dbReference type="NCBI Taxonomy" id="4076"/>
    <lineage>
        <taxon>Eukaryota</taxon>
        <taxon>Viridiplantae</taxon>
        <taxon>Streptophyta</taxon>
        <taxon>Embryophyta</taxon>
        <taxon>Tracheophyta</taxon>
        <taxon>Spermatophyta</taxon>
        <taxon>Magnoliopsida</taxon>
        <taxon>eudicotyledons</taxon>
        <taxon>Gunneridae</taxon>
        <taxon>Pentapetalae</taxon>
        <taxon>asterids</taxon>
        <taxon>lamiids</taxon>
        <taxon>Solanales</taxon>
        <taxon>Solanaceae</taxon>
        <taxon>Solanoideae</taxon>
        <taxon>Datureae</taxon>
        <taxon>Datura</taxon>
    </lineage>
</organism>
<dbReference type="PRINTS" id="PR00395">
    <property type="entry name" value="RIBOSOMALS2"/>
</dbReference>
<dbReference type="InterPro" id="IPR050254">
    <property type="entry name" value="RNA_pol_beta''_euk"/>
</dbReference>
<dbReference type="Gene3D" id="1.10.150.390">
    <property type="match status" value="1"/>
</dbReference>
<keyword evidence="2 6" id="KW-0240">DNA-directed RNA polymerase</keyword>
<dbReference type="InterPro" id="IPR001865">
    <property type="entry name" value="Ribosomal_uS2"/>
</dbReference>